<dbReference type="GO" id="GO:0030514">
    <property type="term" value="P:negative regulation of BMP signaling pathway"/>
    <property type="evidence" value="ECO:0007669"/>
    <property type="project" value="TreeGrafter"/>
</dbReference>
<evidence type="ECO:0000313" key="4">
    <source>
        <dbReference type="Proteomes" id="UP000694867"/>
    </source>
</evidence>
<dbReference type="GO" id="GO:0000981">
    <property type="term" value="F:DNA-binding transcription factor activity, RNA polymerase II-specific"/>
    <property type="evidence" value="ECO:0007669"/>
    <property type="project" value="TreeGrafter"/>
</dbReference>
<dbReference type="CDD" id="cd21079">
    <property type="entry name" value="DHD_Ski_Sno"/>
    <property type="match status" value="1"/>
</dbReference>
<dbReference type="Proteomes" id="UP000694867">
    <property type="component" value="Unplaced"/>
</dbReference>
<reference evidence="5" key="1">
    <citation type="submission" date="2025-08" db="UniProtKB">
        <authorList>
            <consortium name="RefSeq"/>
        </authorList>
    </citation>
    <scope>IDENTIFICATION</scope>
</reference>
<feature type="domain" description="c-SKI SMAD4-binding" evidence="3">
    <location>
        <begin position="278"/>
        <end position="369"/>
    </location>
</feature>
<dbReference type="GO" id="GO:0046332">
    <property type="term" value="F:SMAD binding"/>
    <property type="evidence" value="ECO:0007669"/>
    <property type="project" value="InterPro"/>
</dbReference>
<dbReference type="KEGG" id="goe:100900014"/>
<dbReference type="GO" id="GO:0000978">
    <property type="term" value="F:RNA polymerase II cis-regulatory region sequence-specific DNA binding"/>
    <property type="evidence" value="ECO:0007669"/>
    <property type="project" value="TreeGrafter"/>
</dbReference>
<feature type="region of interest" description="Disordered" evidence="2">
    <location>
        <begin position="533"/>
        <end position="558"/>
    </location>
</feature>
<evidence type="ECO:0000313" key="5">
    <source>
        <dbReference type="RefSeq" id="XP_003739782.2"/>
    </source>
</evidence>
<keyword evidence="4" id="KW-1185">Reference proteome</keyword>
<dbReference type="SUPFAM" id="SSF46955">
    <property type="entry name" value="Putative DNA-binding domain"/>
    <property type="match status" value="1"/>
</dbReference>
<feature type="region of interest" description="Disordered" evidence="2">
    <location>
        <begin position="376"/>
        <end position="411"/>
    </location>
</feature>
<sequence length="682" mass="73654">AAATTTTTSTITTTSSSVGSVDAYTPHLKRVLKSYRAAATTSLHGPNNVRWSAAPSEEKEEEDDSLSPLLLNSSANSASESTESSTGATAAAGGVEGTDGGTDPATGAGAAASGPGRSSLSPSSATSIATRTVIAQQPPPLLLPLPTDRKSSGQRSSTLLEGELIASFNVGGEERLCLPQIFNTVLRNFSLQQIYAVCDDVQIYYSQCTADQLAQLKEASILPFSVPSCGLIRRSDAERVCSLLLHVPVSAETPRQLLEQLRGVRTPDDLLAENEANGIAVYHECFGGCQGLVFTELYVTPVSPCVQCRECRGYLSPRNFVSHVHRARAETRTCHWGFSSANWRQYLLRRDESDECAQQKLESFKIKFDKRKKRPSESCKSITSGSTQGSLAASPVGDYDENFNAEDDEDKSDELCMAKKQRFIEDHEALEMSGFPSSMEHPPHPLQPHQYPFVSLGVDPTMWYQWAASAARTSAFKPWQTDLCGILVGSGKAAIAPGTSSGLPRAAPASPTHASKSTHKLIVAGHSNSLDSAEDALSCTSSASERVGEPDESQAPGGVQSYLGDLSGLQRVLEHHKLDCKVQKDVLHETMKIVYEYQQVVTSLVKQKHILEKELAHRLRADERFPGLVQVKQEPMDEQADQIQRLGSLPKKTANVSSDPKSEQAPDPSLALIRESQSLLTA</sequence>
<dbReference type="InterPro" id="IPR009061">
    <property type="entry name" value="DNA-bd_dom_put_sf"/>
</dbReference>
<gene>
    <name evidence="5" type="primary">LOC100900014</name>
</gene>
<accession>A0AAJ6QPS7</accession>
<dbReference type="InterPro" id="IPR023216">
    <property type="entry name" value="Tscrpt_reg_SKI_SnoN"/>
</dbReference>
<dbReference type="SUPFAM" id="SSF63763">
    <property type="entry name" value="SAND domain-like"/>
    <property type="match status" value="1"/>
</dbReference>
<dbReference type="Gene3D" id="3.10.260.20">
    <property type="entry name" value="Ski"/>
    <property type="match status" value="1"/>
</dbReference>
<feature type="compositionally biased region" description="Acidic residues" evidence="2">
    <location>
        <begin position="398"/>
        <end position="411"/>
    </location>
</feature>
<feature type="region of interest" description="Disordered" evidence="2">
    <location>
        <begin position="45"/>
        <end position="126"/>
    </location>
</feature>
<dbReference type="Pfam" id="PF08782">
    <property type="entry name" value="c-SKI_SMAD_bind"/>
    <property type="match status" value="1"/>
</dbReference>
<organism evidence="4 5">
    <name type="scientific">Galendromus occidentalis</name>
    <name type="common">western predatory mite</name>
    <dbReference type="NCBI Taxonomy" id="34638"/>
    <lineage>
        <taxon>Eukaryota</taxon>
        <taxon>Metazoa</taxon>
        <taxon>Ecdysozoa</taxon>
        <taxon>Arthropoda</taxon>
        <taxon>Chelicerata</taxon>
        <taxon>Arachnida</taxon>
        <taxon>Acari</taxon>
        <taxon>Parasitiformes</taxon>
        <taxon>Mesostigmata</taxon>
        <taxon>Gamasina</taxon>
        <taxon>Phytoseioidea</taxon>
        <taxon>Phytoseiidae</taxon>
        <taxon>Typhlodrominae</taxon>
        <taxon>Galendromus</taxon>
    </lineage>
</organism>
<protein>
    <submittedName>
        <fullName evidence="5">Ski oncogene</fullName>
    </submittedName>
</protein>
<name>A0AAJ6QPS7_9ACAR</name>
<dbReference type="SMART" id="SM01046">
    <property type="entry name" value="c-SKI_SMAD_bind"/>
    <property type="match status" value="1"/>
</dbReference>
<comment type="similarity">
    <text evidence="1">Belongs to the SKI family.</text>
</comment>
<feature type="region of interest" description="Disordered" evidence="2">
    <location>
        <begin position="1"/>
        <end position="24"/>
    </location>
</feature>
<feature type="non-terminal residue" evidence="5">
    <location>
        <position position="1"/>
    </location>
</feature>
<dbReference type="Gene3D" id="3.10.390.10">
    <property type="entry name" value="SAND domain-like"/>
    <property type="match status" value="1"/>
</dbReference>
<dbReference type="GeneID" id="100900014"/>
<dbReference type="CTD" id="5740414"/>
<dbReference type="InterPro" id="IPR037000">
    <property type="entry name" value="Ski_DNA-bd_sf"/>
</dbReference>
<dbReference type="Pfam" id="PF02437">
    <property type="entry name" value="Ski_Sno_DHD"/>
    <property type="match status" value="1"/>
</dbReference>
<feature type="compositionally biased region" description="Low complexity" evidence="2">
    <location>
        <begin position="66"/>
        <end position="93"/>
    </location>
</feature>
<feature type="compositionally biased region" description="Low complexity" evidence="2">
    <location>
        <begin position="101"/>
        <end position="126"/>
    </location>
</feature>
<proteinExistence type="inferred from homology"/>
<dbReference type="InterPro" id="IPR014890">
    <property type="entry name" value="c-SKI_SMAD4-bd_dom"/>
</dbReference>
<evidence type="ECO:0000256" key="2">
    <source>
        <dbReference type="SAM" id="MobiDB-lite"/>
    </source>
</evidence>
<evidence type="ECO:0000259" key="3">
    <source>
        <dbReference type="SMART" id="SM01046"/>
    </source>
</evidence>
<feature type="compositionally biased region" description="Polar residues" evidence="2">
    <location>
        <begin position="378"/>
        <end position="391"/>
    </location>
</feature>
<dbReference type="PANTHER" id="PTHR10005">
    <property type="entry name" value="SKI ONCOGENE-RELATED"/>
    <property type="match status" value="1"/>
</dbReference>
<dbReference type="AlphaFoldDB" id="A0AAJ6QPS7"/>
<feature type="compositionally biased region" description="Low complexity" evidence="2">
    <location>
        <begin position="1"/>
        <end position="17"/>
    </location>
</feature>
<dbReference type="FunFam" id="3.10.260.20:FF:000002">
    <property type="entry name" value="SKI-like oncogene a"/>
    <property type="match status" value="1"/>
</dbReference>
<feature type="region of interest" description="Disordered" evidence="2">
    <location>
        <begin position="644"/>
        <end position="682"/>
    </location>
</feature>
<dbReference type="InterPro" id="IPR003380">
    <property type="entry name" value="SKI/SNO/DAC"/>
</dbReference>
<dbReference type="GO" id="GO:0005634">
    <property type="term" value="C:nucleus"/>
    <property type="evidence" value="ECO:0007669"/>
    <property type="project" value="TreeGrafter"/>
</dbReference>
<dbReference type="PANTHER" id="PTHR10005:SF25">
    <property type="entry name" value="SNO ONCOGENE, ISOFORM B"/>
    <property type="match status" value="1"/>
</dbReference>
<dbReference type="GO" id="GO:0005667">
    <property type="term" value="C:transcription regulator complex"/>
    <property type="evidence" value="ECO:0007669"/>
    <property type="project" value="TreeGrafter"/>
</dbReference>
<evidence type="ECO:0000256" key="1">
    <source>
        <dbReference type="ARBA" id="ARBA00009513"/>
    </source>
</evidence>
<dbReference type="InterPro" id="IPR010919">
    <property type="entry name" value="SAND-like_dom_sf"/>
</dbReference>
<dbReference type="RefSeq" id="XP_003739782.2">
    <property type="nucleotide sequence ID" value="XM_003739734.2"/>
</dbReference>
<dbReference type="GO" id="GO:0005737">
    <property type="term" value="C:cytoplasm"/>
    <property type="evidence" value="ECO:0007669"/>
    <property type="project" value="TreeGrafter"/>
</dbReference>